<name>A0AC35FVE5_9BILA</name>
<proteinExistence type="predicted"/>
<evidence type="ECO:0000313" key="2">
    <source>
        <dbReference type="WBParaSite" id="PS1159_v2.g20818.t1"/>
    </source>
</evidence>
<dbReference type="WBParaSite" id="PS1159_v2.g20818.t1">
    <property type="protein sequence ID" value="PS1159_v2.g20818.t1"/>
    <property type="gene ID" value="PS1159_v2.g20818"/>
</dbReference>
<accession>A0AC35FVE5</accession>
<reference evidence="2" key="1">
    <citation type="submission" date="2022-11" db="UniProtKB">
        <authorList>
            <consortium name="WormBaseParasite"/>
        </authorList>
    </citation>
    <scope>IDENTIFICATION</scope>
</reference>
<dbReference type="Proteomes" id="UP000887580">
    <property type="component" value="Unplaced"/>
</dbReference>
<organism evidence="1 2">
    <name type="scientific">Panagrolaimus sp. PS1159</name>
    <dbReference type="NCBI Taxonomy" id="55785"/>
    <lineage>
        <taxon>Eukaryota</taxon>
        <taxon>Metazoa</taxon>
        <taxon>Ecdysozoa</taxon>
        <taxon>Nematoda</taxon>
        <taxon>Chromadorea</taxon>
        <taxon>Rhabditida</taxon>
        <taxon>Tylenchina</taxon>
        <taxon>Panagrolaimomorpha</taxon>
        <taxon>Panagrolaimoidea</taxon>
        <taxon>Panagrolaimidae</taxon>
        <taxon>Panagrolaimus</taxon>
    </lineage>
</organism>
<protein>
    <submittedName>
        <fullName evidence="2">Uncharacterized protein</fullName>
    </submittedName>
</protein>
<sequence length="66" mass="8549">MISTFSNKFYVILLLYLFVFLVVIEAQRGYYGQYRRPWRRYNQQQYIRRSFYPRWNYGYRRYPYYG</sequence>
<evidence type="ECO:0000313" key="1">
    <source>
        <dbReference type="Proteomes" id="UP000887580"/>
    </source>
</evidence>